<organism evidence="2 3">
    <name type="scientific">Deinococcus radiophilus</name>
    <dbReference type="NCBI Taxonomy" id="32062"/>
    <lineage>
        <taxon>Bacteria</taxon>
        <taxon>Thermotogati</taxon>
        <taxon>Deinococcota</taxon>
        <taxon>Deinococci</taxon>
        <taxon>Deinococcales</taxon>
        <taxon>Deinococcaceae</taxon>
        <taxon>Deinococcus</taxon>
    </lineage>
</organism>
<feature type="coiled-coil region" evidence="1">
    <location>
        <begin position="302"/>
        <end position="333"/>
    </location>
</feature>
<evidence type="ECO:0000313" key="2">
    <source>
        <dbReference type="EMBL" id="RTR22363.1"/>
    </source>
</evidence>
<feature type="coiled-coil region" evidence="1">
    <location>
        <begin position="482"/>
        <end position="509"/>
    </location>
</feature>
<sequence length="696" mass="75175">MNAVLSRIPVKMLGDVLSTRALERIIQDAAQERRVHPAQLDAQALEGILKRDIYRRLQMSLPAQMAKKRVLDVLAEVQRVAAEVGTVDYVPADLSRLEEGVRRFTLYFDWPESQRLRGVLNMARQEEAVGNDVAALLEEGEGLIGQMERRLAEGLVAQGQDLAELKASFERVSGVGGREVRRLENLLEQIDDAQKQGMLLPGEVERARKLSLTLRKKLESSVVQTAPGEVTVMDPAAQAKIRALELEHAGRHLGDVLAEYGPLISARPELEAHARDLNDAMVAGTLTEEAIGAWQQELGTQRDALRAEQQAQLEELERALADLSASDEAAKARLSLGLARHTLEEGGLAGDELRDLELTLSALRLSPDGGDTLRQHRELSELERSARDVAGASEELASQIAEAREALGRGETVNVDALYDVLERRMGQAAQEREELDTRADHVVQEYDSVRNLAGETIQRLGRLADTLRAQRGLGQLSAQARERYVTTLEEAEALLDEAHAEHAAAQEVTASFGEDALSDLLGIFDMAEDGSDGTGLLEVIESDQEEGRDLLATDSPTPAPATAPAETDFNPFAFLSGAAAQPAAPGPTEAPVVAETVAPLGTSAEPAPATDTSSLPADAWVVQGGRVQQGASDQLTAQVADLLGCAEGLGVTRLRFEDDQWSWSARQNAGGSWRLARAADAASLELNHGSWLKEG</sequence>
<accession>A0A3S0IGR4</accession>
<keyword evidence="1" id="KW-0175">Coiled coil</keyword>
<evidence type="ECO:0000256" key="1">
    <source>
        <dbReference type="SAM" id="Coils"/>
    </source>
</evidence>
<dbReference type="OrthoDB" id="52635at2"/>
<keyword evidence="3" id="KW-1185">Reference proteome</keyword>
<gene>
    <name evidence="2" type="ORF">EJ104_12800</name>
</gene>
<dbReference type="EMBL" id="RXPE01000045">
    <property type="protein sequence ID" value="RTR22363.1"/>
    <property type="molecule type" value="Genomic_DNA"/>
</dbReference>
<reference evidence="2 3" key="1">
    <citation type="submission" date="2018-12" db="EMBL/GenBank/DDBJ databases">
        <title>Deinococcus radiophilus ATCC 27603 genome sequencing and assembly.</title>
        <authorList>
            <person name="Maclea K.S."/>
            <person name="Maynard C.R."/>
        </authorList>
    </citation>
    <scope>NUCLEOTIDE SEQUENCE [LARGE SCALE GENOMIC DNA]</scope>
    <source>
        <strain evidence="2 3">ATCC 27603</strain>
    </source>
</reference>
<proteinExistence type="predicted"/>
<evidence type="ECO:0000313" key="3">
    <source>
        <dbReference type="Proteomes" id="UP000277766"/>
    </source>
</evidence>
<comment type="caution">
    <text evidence="2">The sequence shown here is derived from an EMBL/GenBank/DDBJ whole genome shotgun (WGS) entry which is preliminary data.</text>
</comment>
<name>A0A3S0IGR4_9DEIO</name>
<protein>
    <submittedName>
        <fullName evidence="2">Uncharacterized protein</fullName>
    </submittedName>
</protein>
<dbReference type="RefSeq" id="WP_126353410.1">
    <property type="nucleotide sequence ID" value="NZ_RXPE01000045.1"/>
</dbReference>
<dbReference type="Proteomes" id="UP000277766">
    <property type="component" value="Unassembled WGS sequence"/>
</dbReference>
<dbReference type="AlphaFoldDB" id="A0A3S0IGR4"/>